<evidence type="ECO:0000313" key="4">
    <source>
        <dbReference type="Proteomes" id="UP000815325"/>
    </source>
</evidence>
<keyword evidence="4" id="KW-1185">Reference proteome</keyword>
<protein>
    <recommendedName>
        <fullName evidence="2">CAAX prenyl protease 2/Lysostaphin resistance protein A-like domain-containing protein</fullName>
    </recommendedName>
</protein>
<feature type="domain" description="CAAX prenyl protease 2/Lysostaphin resistance protein A-like" evidence="2">
    <location>
        <begin position="219"/>
        <end position="317"/>
    </location>
</feature>
<reference evidence="3" key="1">
    <citation type="submission" date="2017-08" db="EMBL/GenBank/DDBJ databases">
        <authorList>
            <person name="Polle J.E."/>
            <person name="Barry K."/>
            <person name="Cushman J."/>
            <person name="Schmutz J."/>
            <person name="Tran D."/>
            <person name="Hathwaick L.T."/>
            <person name="Yim W.C."/>
            <person name="Jenkins J."/>
            <person name="Mckie-Krisberg Z.M."/>
            <person name="Prochnik S."/>
            <person name="Lindquist E."/>
            <person name="Dockter R.B."/>
            <person name="Adam C."/>
            <person name="Molina H."/>
            <person name="Bunkerborg J."/>
            <person name="Jin E."/>
            <person name="Buchheim M."/>
            <person name="Magnuson J."/>
        </authorList>
    </citation>
    <scope>NUCLEOTIDE SEQUENCE</scope>
    <source>
        <strain evidence="3">CCAP 19/18</strain>
    </source>
</reference>
<evidence type="ECO:0000313" key="3">
    <source>
        <dbReference type="EMBL" id="KAF5836828.1"/>
    </source>
</evidence>
<accession>A0ABQ7GQL4</accession>
<feature type="transmembrane region" description="Helical" evidence="1">
    <location>
        <begin position="119"/>
        <end position="139"/>
    </location>
</feature>
<dbReference type="PANTHER" id="PTHR43592">
    <property type="entry name" value="CAAX AMINO TERMINAL PROTEASE"/>
    <property type="match status" value="1"/>
</dbReference>
<gene>
    <name evidence="3" type="ORF">DUNSADRAFT_5368</name>
</gene>
<feature type="transmembrane region" description="Helical" evidence="1">
    <location>
        <begin position="159"/>
        <end position="179"/>
    </location>
</feature>
<organism evidence="3 4">
    <name type="scientific">Dunaliella salina</name>
    <name type="common">Green alga</name>
    <name type="synonym">Protococcus salinus</name>
    <dbReference type="NCBI Taxonomy" id="3046"/>
    <lineage>
        <taxon>Eukaryota</taxon>
        <taxon>Viridiplantae</taxon>
        <taxon>Chlorophyta</taxon>
        <taxon>core chlorophytes</taxon>
        <taxon>Chlorophyceae</taxon>
        <taxon>CS clade</taxon>
        <taxon>Chlamydomonadales</taxon>
        <taxon>Dunaliellaceae</taxon>
        <taxon>Dunaliella</taxon>
    </lineage>
</organism>
<keyword evidence="1" id="KW-0812">Transmembrane</keyword>
<dbReference type="Proteomes" id="UP000815325">
    <property type="component" value="Unassembled WGS sequence"/>
</dbReference>
<evidence type="ECO:0000256" key="1">
    <source>
        <dbReference type="SAM" id="Phobius"/>
    </source>
</evidence>
<name>A0ABQ7GQL4_DUNSA</name>
<keyword evidence="1" id="KW-0472">Membrane</keyword>
<dbReference type="EMBL" id="MU069641">
    <property type="protein sequence ID" value="KAF5836828.1"/>
    <property type="molecule type" value="Genomic_DNA"/>
</dbReference>
<comment type="caution">
    <text evidence="3">The sequence shown here is derived from an EMBL/GenBank/DDBJ whole genome shotgun (WGS) entry which is preliminary data.</text>
</comment>
<keyword evidence="1" id="KW-1133">Transmembrane helix</keyword>
<dbReference type="Pfam" id="PF02517">
    <property type="entry name" value="Rce1-like"/>
    <property type="match status" value="1"/>
</dbReference>
<sequence>MHFSLIPAASTHCSPLTKCNASRNVAIPHSPSRTRHQCSLLKTILYNHRVSNALLKRRQCQQEGGPSHHAPLQAGNGQTKPSPFPSFENGINWYCYTVLGLLFLTDFTPFGSSISGGGLFALALVQWAVFMLPTVYWISQSGWPTKRLLLGENPLPNSKWLLIGSLLGVGLFAFVRTAIAIKSGVPLSEAWLSWSSQEGSSSFGLPVQRGEAADASQALELWLGTAVSPAICEELLYRGFLLAALQQPLRQPPQSDRTQPILSRTDAVLVAGVLFAATHLEPSQFWGLSLLGFGTGGVAMLSGSTLPAILCHLTYNSSAVALVLLAKGG</sequence>
<proteinExistence type="predicted"/>
<evidence type="ECO:0000259" key="2">
    <source>
        <dbReference type="Pfam" id="PF02517"/>
    </source>
</evidence>
<dbReference type="InterPro" id="IPR003675">
    <property type="entry name" value="Rce1/LyrA-like_dom"/>
</dbReference>
<dbReference type="PANTHER" id="PTHR43592:SF15">
    <property type="entry name" value="CAAX AMINO TERMINAL PROTEASE FAMILY PROTEIN"/>
    <property type="match status" value="1"/>
</dbReference>